<keyword evidence="3" id="KW-1185">Reference proteome</keyword>
<accession>A0A917P6P8</accession>
<dbReference type="EMBL" id="BMQA01000080">
    <property type="protein sequence ID" value="GGJ64389.1"/>
    <property type="molecule type" value="Genomic_DNA"/>
</dbReference>
<comment type="caution">
    <text evidence="2">The sequence shown here is derived from an EMBL/GenBank/DDBJ whole genome shotgun (WGS) entry which is preliminary data.</text>
</comment>
<dbReference type="AlphaFoldDB" id="A0A917P6P8"/>
<sequence length="117" mass="12812">MATHSATGTLAAAAAATVASTLAHRVPPSTTHRTEQPPHTRSAANPPPYKPPPPASPSSTPPPEYEAVPAGAFDPRELTDFQLDELVHRIIGRITRLIRTELRMDRERIGRLRDPRR</sequence>
<evidence type="ECO:0008006" key="4">
    <source>
        <dbReference type="Google" id="ProtNLM"/>
    </source>
</evidence>
<feature type="compositionally biased region" description="Pro residues" evidence="1">
    <location>
        <begin position="45"/>
        <end position="64"/>
    </location>
</feature>
<evidence type="ECO:0000313" key="2">
    <source>
        <dbReference type="EMBL" id="GGJ64389.1"/>
    </source>
</evidence>
<reference evidence="2" key="2">
    <citation type="submission" date="2020-09" db="EMBL/GenBank/DDBJ databases">
        <authorList>
            <person name="Sun Q."/>
            <person name="Ohkuma M."/>
        </authorList>
    </citation>
    <scope>NUCLEOTIDE SEQUENCE</scope>
    <source>
        <strain evidence="2">JCM 3086</strain>
    </source>
</reference>
<gene>
    <name evidence="2" type="ORF">GCM10010121_088840</name>
</gene>
<organism evidence="2 3">
    <name type="scientific">Streptomyces brasiliensis</name>
    <dbReference type="NCBI Taxonomy" id="1954"/>
    <lineage>
        <taxon>Bacteria</taxon>
        <taxon>Bacillati</taxon>
        <taxon>Actinomycetota</taxon>
        <taxon>Actinomycetes</taxon>
        <taxon>Kitasatosporales</taxon>
        <taxon>Streptomycetaceae</taxon>
        <taxon>Streptomyces</taxon>
    </lineage>
</organism>
<feature type="region of interest" description="Disordered" evidence="1">
    <location>
        <begin position="1"/>
        <end position="73"/>
    </location>
</feature>
<proteinExistence type="predicted"/>
<dbReference type="RefSeq" id="WP_189316991.1">
    <property type="nucleotide sequence ID" value="NZ_BMQA01000080.1"/>
</dbReference>
<reference evidence="2" key="1">
    <citation type="journal article" date="2014" name="Int. J. Syst. Evol. Microbiol.">
        <title>Complete genome sequence of Corynebacterium casei LMG S-19264T (=DSM 44701T), isolated from a smear-ripened cheese.</title>
        <authorList>
            <consortium name="US DOE Joint Genome Institute (JGI-PGF)"/>
            <person name="Walter F."/>
            <person name="Albersmeier A."/>
            <person name="Kalinowski J."/>
            <person name="Ruckert C."/>
        </authorList>
    </citation>
    <scope>NUCLEOTIDE SEQUENCE</scope>
    <source>
        <strain evidence="2">JCM 3086</strain>
    </source>
</reference>
<feature type="compositionally biased region" description="Low complexity" evidence="1">
    <location>
        <begin position="1"/>
        <end position="24"/>
    </location>
</feature>
<protein>
    <recommendedName>
        <fullName evidence="4">Extensin</fullName>
    </recommendedName>
</protein>
<evidence type="ECO:0000256" key="1">
    <source>
        <dbReference type="SAM" id="MobiDB-lite"/>
    </source>
</evidence>
<evidence type="ECO:0000313" key="3">
    <source>
        <dbReference type="Proteomes" id="UP000657574"/>
    </source>
</evidence>
<dbReference type="Proteomes" id="UP000657574">
    <property type="component" value="Unassembled WGS sequence"/>
</dbReference>
<name>A0A917P6P8_9ACTN</name>